<dbReference type="AlphaFoldDB" id="A0AAF0INP4"/>
<dbReference type="PANTHER" id="PTHR15002:SF0">
    <property type="entry name" value="RIBOSOMAL BIOGENESIS PROTEIN LAS1L"/>
    <property type="match status" value="1"/>
</dbReference>
<dbReference type="PANTHER" id="PTHR15002">
    <property type="entry name" value="RIBOSOMAL BIOGENESIS PROTEIN LAS1L"/>
    <property type="match status" value="1"/>
</dbReference>
<name>A0AAF0INP4_9EURO</name>
<sequence length="401" mass="45095">MPRLQFTPWKNHSQLVAVRDQFYPPPGYQGPDMRTEASALVWVWKVRGNLPHAVEATALLTDAIIHDDASKSSIFSIRATFVTGLVDSKLHGRKQTMYQKAMTLGVPASFVELRHEATHRELPSLVVLRNAAQRSLEWLWEFYWAKIEDSVQADSDPLEIAQSSKQVLNDEIWNILQSLTVRGVELNGSSKDKKRAESRRSAAIIRELAMICERENQGSVLVARALLRPGVLIPESRSFGDPMDHSMSTWNEFLKGICRHHTPFLTQLAEEMANALVESSSTDVEKDPYREGVYVWLEHVLKSSTWAVLRSQYLLLSYIQAVCADGADYWGGRLRGLVASYKGGPEFSARMEVSKISEDELGQTSLAVTEGESEIGSEMAALQAYGWNMNRRRTFKPIGVI</sequence>
<protein>
    <recommendedName>
        <fullName evidence="3">Cell morphogenesis protein Las1</fullName>
    </recommendedName>
</protein>
<gene>
    <name evidence="1" type="ORF">PRK78_006523</name>
</gene>
<dbReference type="GO" id="GO:0000470">
    <property type="term" value="P:maturation of LSU-rRNA"/>
    <property type="evidence" value="ECO:0007669"/>
    <property type="project" value="TreeGrafter"/>
</dbReference>
<dbReference type="Proteomes" id="UP001219355">
    <property type="component" value="Chromosome 4"/>
</dbReference>
<evidence type="ECO:0000313" key="1">
    <source>
        <dbReference type="EMBL" id="WEW61034.1"/>
    </source>
</evidence>
<dbReference type="GO" id="GO:0004519">
    <property type="term" value="F:endonuclease activity"/>
    <property type="evidence" value="ECO:0007669"/>
    <property type="project" value="InterPro"/>
</dbReference>
<dbReference type="GO" id="GO:0030687">
    <property type="term" value="C:preribosome, large subunit precursor"/>
    <property type="evidence" value="ECO:0007669"/>
    <property type="project" value="TreeGrafter"/>
</dbReference>
<keyword evidence="2" id="KW-1185">Reference proteome</keyword>
<dbReference type="InterPro" id="IPR007174">
    <property type="entry name" value="Las1"/>
</dbReference>
<dbReference type="GO" id="GO:0000460">
    <property type="term" value="P:maturation of 5.8S rRNA"/>
    <property type="evidence" value="ECO:0007669"/>
    <property type="project" value="TreeGrafter"/>
</dbReference>
<reference evidence="1" key="1">
    <citation type="submission" date="2023-03" db="EMBL/GenBank/DDBJ databases">
        <title>Emydomyces testavorans Genome Sequence.</title>
        <authorList>
            <person name="Hoyer L."/>
        </authorList>
    </citation>
    <scope>NUCLEOTIDE SEQUENCE</scope>
    <source>
        <strain evidence="1">16-2883</strain>
    </source>
</reference>
<proteinExistence type="predicted"/>
<evidence type="ECO:0008006" key="3">
    <source>
        <dbReference type="Google" id="ProtNLM"/>
    </source>
</evidence>
<dbReference type="GO" id="GO:0090730">
    <property type="term" value="C:Las1 complex"/>
    <property type="evidence" value="ECO:0007669"/>
    <property type="project" value="InterPro"/>
</dbReference>
<dbReference type="Pfam" id="PF04031">
    <property type="entry name" value="Las1"/>
    <property type="match status" value="1"/>
</dbReference>
<accession>A0AAF0INP4</accession>
<dbReference type="EMBL" id="CP120630">
    <property type="protein sequence ID" value="WEW61034.1"/>
    <property type="molecule type" value="Genomic_DNA"/>
</dbReference>
<organism evidence="1 2">
    <name type="scientific">Emydomyces testavorans</name>
    <dbReference type="NCBI Taxonomy" id="2070801"/>
    <lineage>
        <taxon>Eukaryota</taxon>
        <taxon>Fungi</taxon>
        <taxon>Dikarya</taxon>
        <taxon>Ascomycota</taxon>
        <taxon>Pezizomycotina</taxon>
        <taxon>Eurotiomycetes</taxon>
        <taxon>Eurotiomycetidae</taxon>
        <taxon>Onygenales</taxon>
        <taxon>Nannizziopsiaceae</taxon>
        <taxon>Emydomyces</taxon>
    </lineage>
</organism>
<evidence type="ECO:0000313" key="2">
    <source>
        <dbReference type="Proteomes" id="UP001219355"/>
    </source>
</evidence>